<accession>A0A1Y1VXN7</accession>
<evidence type="ECO:0000256" key="5">
    <source>
        <dbReference type="SAM" id="Phobius"/>
    </source>
</evidence>
<feature type="transmembrane region" description="Helical" evidence="5">
    <location>
        <begin position="33"/>
        <end position="55"/>
    </location>
</feature>
<dbReference type="InterPro" id="IPR013525">
    <property type="entry name" value="ABC2_TM"/>
</dbReference>
<dbReference type="GeneID" id="63808703"/>
<evidence type="ECO:0000259" key="6">
    <source>
        <dbReference type="Pfam" id="PF01061"/>
    </source>
</evidence>
<dbReference type="STRING" id="61395.A0A1Y1VXN7"/>
<keyword evidence="3 5" id="KW-1133">Transmembrane helix</keyword>
<feature type="domain" description="ABC-2 type transporter transmembrane" evidence="6">
    <location>
        <begin position="5"/>
        <end position="84"/>
    </location>
</feature>
<proteinExistence type="predicted"/>
<keyword evidence="2 5" id="KW-0812">Transmembrane</keyword>
<reference evidence="7 8" key="1">
    <citation type="submission" date="2016-07" db="EMBL/GenBank/DDBJ databases">
        <title>Pervasive Adenine N6-methylation of Active Genes in Fungi.</title>
        <authorList>
            <consortium name="DOE Joint Genome Institute"/>
            <person name="Mondo S.J."/>
            <person name="Dannebaum R.O."/>
            <person name="Kuo R.C."/>
            <person name="Labutti K."/>
            <person name="Haridas S."/>
            <person name="Kuo A."/>
            <person name="Salamov A."/>
            <person name="Ahrendt S.R."/>
            <person name="Lipzen A."/>
            <person name="Sullivan W."/>
            <person name="Andreopoulos W.B."/>
            <person name="Clum A."/>
            <person name="Lindquist E."/>
            <person name="Daum C."/>
            <person name="Ramamoorthy G.K."/>
            <person name="Gryganskyi A."/>
            <person name="Culley D."/>
            <person name="Magnuson J.K."/>
            <person name="James T.Y."/>
            <person name="O'Malley M.A."/>
            <person name="Stajich J.E."/>
            <person name="Spatafora J.W."/>
            <person name="Visel A."/>
            <person name="Grigoriev I.V."/>
        </authorList>
    </citation>
    <scope>NUCLEOTIDE SEQUENCE [LARGE SCALE GENOMIC DNA]</scope>
    <source>
        <strain evidence="7 8">ATCC 12442</strain>
    </source>
</reference>
<name>A0A1Y1VXN7_9FUNG</name>
<dbReference type="AlphaFoldDB" id="A0A1Y1VXN7"/>
<evidence type="ECO:0000256" key="4">
    <source>
        <dbReference type="ARBA" id="ARBA00023136"/>
    </source>
</evidence>
<feature type="transmembrane region" description="Helical" evidence="5">
    <location>
        <begin position="108"/>
        <end position="135"/>
    </location>
</feature>
<sequence length="178" mass="19555">MAGKDFIYLATCAAISVYGFAFGITIGAAFGSLATILAVLPMVLLSFLLFGRLLVNTGSMTVWLGWVHRVSLIKYGYAVLSRIQYTGYVVDGVSVGDSYPHSTQVGSLLVWTSISFVFVPASVLWCVSYVALWSLTESSQHKHSRRQLKESLLGSFYHRLNVAISLSNADQYLPMISR</sequence>
<evidence type="ECO:0000313" key="8">
    <source>
        <dbReference type="Proteomes" id="UP000193922"/>
    </source>
</evidence>
<evidence type="ECO:0000313" key="7">
    <source>
        <dbReference type="EMBL" id="ORX66042.1"/>
    </source>
</evidence>
<keyword evidence="4 5" id="KW-0472">Membrane</keyword>
<dbReference type="Pfam" id="PF01061">
    <property type="entry name" value="ABC2_membrane"/>
    <property type="match status" value="1"/>
</dbReference>
<protein>
    <recommendedName>
        <fullName evidence="6">ABC-2 type transporter transmembrane domain-containing protein</fullName>
    </recommendedName>
</protein>
<dbReference type="OrthoDB" id="66620at2759"/>
<dbReference type="GO" id="GO:0016020">
    <property type="term" value="C:membrane"/>
    <property type="evidence" value="ECO:0007669"/>
    <property type="project" value="UniProtKB-SubCell"/>
</dbReference>
<dbReference type="EMBL" id="MCFD01000018">
    <property type="protein sequence ID" value="ORX66042.1"/>
    <property type="molecule type" value="Genomic_DNA"/>
</dbReference>
<evidence type="ECO:0000256" key="2">
    <source>
        <dbReference type="ARBA" id="ARBA00022692"/>
    </source>
</evidence>
<dbReference type="GO" id="GO:0140359">
    <property type="term" value="F:ABC-type transporter activity"/>
    <property type="evidence" value="ECO:0007669"/>
    <property type="project" value="InterPro"/>
</dbReference>
<dbReference type="RefSeq" id="XP_040740093.1">
    <property type="nucleotide sequence ID" value="XM_040892055.1"/>
</dbReference>
<evidence type="ECO:0000256" key="3">
    <source>
        <dbReference type="ARBA" id="ARBA00022989"/>
    </source>
</evidence>
<comment type="caution">
    <text evidence="7">The sequence shown here is derived from an EMBL/GenBank/DDBJ whole genome shotgun (WGS) entry which is preliminary data.</text>
</comment>
<keyword evidence="8" id="KW-1185">Reference proteome</keyword>
<comment type="subcellular location">
    <subcellularLocation>
        <location evidence="1">Membrane</location>
        <topology evidence="1">Multi-pass membrane protein</topology>
    </subcellularLocation>
</comment>
<dbReference type="Proteomes" id="UP000193922">
    <property type="component" value="Unassembled WGS sequence"/>
</dbReference>
<feature type="transmembrane region" description="Helical" evidence="5">
    <location>
        <begin position="6"/>
        <end position="26"/>
    </location>
</feature>
<evidence type="ECO:0000256" key="1">
    <source>
        <dbReference type="ARBA" id="ARBA00004141"/>
    </source>
</evidence>
<gene>
    <name evidence="7" type="ORF">DL89DRAFT_75974</name>
</gene>
<organism evidence="7 8">
    <name type="scientific">Linderina pennispora</name>
    <dbReference type="NCBI Taxonomy" id="61395"/>
    <lineage>
        <taxon>Eukaryota</taxon>
        <taxon>Fungi</taxon>
        <taxon>Fungi incertae sedis</taxon>
        <taxon>Zoopagomycota</taxon>
        <taxon>Kickxellomycotina</taxon>
        <taxon>Kickxellomycetes</taxon>
        <taxon>Kickxellales</taxon>
        <taxon>Kickxellaceae</taxon>
        <taxon>Linderina</taxon>
    </lineage>
</organism>